<feature type="transmembrane region" description="Helical" evidence="7">
    <location>
        <begin position="28"/>
        <end position="48"/>
    </location>
</feature>
<dbReference type="Pfam" id="PF11203">
    <property type="entry name" value="EccE"/>
    <property type="match status" value="1"/>
</dbReference>
<evidence type="ECO:0000256" key="1">
    <source>
        <dbReference type="ARBA" id="ARBA00004236"/>
    </source>
</evidence>
<evidence type="ECO:0000313" key="10">
    <source>
        <dbReference type="Proteomes" id="UP000702209"/>
    </source>
</evidence>
<evidence type="ECO:0000256" key="5">
    <source>
        <dbReference type="ARBA" id="ARBA00022989"/>
    </source>
</evidence>
<evidence type="ECO:0000256" key="3">
    <source>
        <dbReference type="ARBA" id="ARBA00022475"/>
    </source>
</evidence>
<dbReference type="NCBIfam" id="TIGR03923">
    <property type="entry name" value="T7SS_EccE"/>
    <property type="match status" value="1"/>
</dbReference>
<name>A0ABS0CM23_9NOCA</name>
<evidence type="ECO:0000256" key="2">
    <source>
        <dbReference type="ARBA" id="ARBA00007759"/>
    </source>
</evidence>
<protein>
    <submittedName>
        <fullName evidence="9">Type VII secretion protein EccE</fullName>
    </submittedName>
</protein>
<sequence length="574" mass="61046">MASTTADRATRASAPPLHSRQFWLFRTLPLRLVLPVLLLAITVALVAVAFDAPTYAAVAGGALIVLIGLVRRRGNCLAAFLAEEFTFRWHAFRHRSTAVNHAPFDVPLPDGGSYGMRWDGTRLITMLRIDAQPRGVTLLSPSGLNTGEMVPLPEIARCLHQFDIGLASIDVISTGSRTSDAGQVARLYEQILGPLPAVAHRTVWLVLRLDPLANAPAVDRRGGGSTGTLRSAIVATRRVANRLAARDLTVSVLSAAEITSAVHELTRGAALDRLTETQHGVEHDGIHSALYRMAPEALGPRGLAEVWATPSLATTVTLRLRQAAGATTRPHDAGPATIAVTATVRFDSRARPLEVDIPGLLPMSGKHRRALLQYLPVDTQGPQLPIDSYLGTPESLADLFTPITGCGQVIGADSSGQGVALPLVGQYVRRVEIIGALLIAKQVILRAIALGATVVVHTNRHDAWRSMVAYVDAPHSLSLASWSAGSQQASSHRSATVFVYDGIPPSTHHSDATVIVLRSDATGAESFDADVTLIEDAETANLVTVRTATGTTTVHMVATPAEMNYLGTPIALSY</sequence>
<feature type="domain" description="Type VII secretion system protein EccE" evidence="8">
    <location>
        <begin position="197"/>
        <end position="292"/>
    </location>
</feature>
<dbReference type="RefSeq" id="WP_195128979.1">
    <property type="nucleotide sequence ID" value="NZ_JADLQX010000005.1"/>
</dbReference>
<keyword evidence="6 7" id="KW-0472">Membrane</keyword>
<accession>A0ABS0CM23</accession>
<keyword evidence="4 7" id="KW-0812">Transmembrane</keyword>
<dbReference type="InterPro" id="IPR021368">
    <property type="entry name" value="T7SS_EccE"/>
</dbReference>
<evidence type="ECO:0000256" key="6">
    <source>
        <dbReference type="ARBA" id="ARBA00023136"/>
    </source>
</evidence>
<comment type="subcellular location">
    <subcellularLocation>
        <location evidence="1">Cell membrane</location>
    </subcellularLocation>
</comment>
<dbReference type="EMBL" id="JADLQX010000005">
    <property type="protein sequence ID" value="MBF6297637.1"/>
    <property type="molecule type" value="Genomic_DNA"/>
</dbReference>
<comment type="similarity">
    <text evidence="2">Belongs to the EccE family.</text>
</comment>
<organism evidence="9 10">
    <name type="scientific">Nocardia amamiensis</name>
    <dbReference type="NCBI Taxonomy" id="404578"/>
    <lineage>
        <taxon>Bacteria</taxon>
        <taxon>Bacillati</taxon>
        <taxon>Actinomycetota</taxon>
        <taxon>Actinomycetes</taxon>
        <taxon>Mycobacteriales</taxon>
        <taxon>Nocardiaceae</taxon>
        <taxon>Nocardia</taxon>
    </lineage>
</organism>
<keyword evidence="5 7" id="KW-1133">Transmembrane helix</keyword>
<proteinExistence type="inferred from homology"/>
<dbReference type="Proteomes" id="UP000702209">
    <property type="component" value="Unassembled WGS sequence"/>
</dbReference>
<evidence type="ECO:0000259" key="8">
    <source>
        <dbReference type="Pfam" id="PF11203"/>
    </source>
</evidence>
<comment type="caution">
    <text evidence="9">The sequence shown here is derived from an EMBL/GenBank/DDBJ whole genome shotgun (WGS) entry which is preliminary data.</text>
</comment>
<dbReference type="InterPro" id="IPR050051">
    <property type="entry name" value="EccE_dom"/>
</dbReference>
<reference evidence="9 10" key="1">
    <citation type="submission" date="2020-10" db="EMBL/GenBank/DDBJ databases">
        <title>Identification of Nocardia species via Next-generation sequencing and recognition of intraspecies genetic diversity.</title>
        <authorList>
            <person name="Li P."/>
            <person name="Li P."/>
            <person name="Lu B."/>
        </authorList>
    </citation>
    <scope>NUCLEOTIDE SEQUENCE [LARGE SCALE GENOMIC DNA]</scope>
    <source>
        <strain evidence="9 10">BJ06-0157</strain>
    </source>
</reference>
<keyword evidence="10" id="KW-1185">Reference proteome</keyword>
<evidence type="ECO:0000256" key="7">
    <source>
        <dbReference type="SAM" id="Phobius"/>
    </source>
</evidence>
<evidence type="ECO:0000256" key="4">
    <source>
        <dbReference type="ARBA" id="ARBA00022692"/>
    </source>
</evidence>
<evidence type="ECO:0000313" key="9">
    <source>
        <dbReference type="EMBL" id="MBF6297637.1"/>
    </source>
</evidence>
<gene>
    <name evidence="9" type="primary">eccE</name>
    <name evidence="9" type="ORF">IU459_08785</name>
</gene>
<keyword evidence="3" id="KW-1003">Cell membrane</keyword>